<gene>
    <name evidence="3" type="ORF">H2200_006009</name>
</gene>
<protein>
    <submittedName>
        <fullName evidence="3">Uncharacterized protein</fullName>
    </submittedName>
</protein>
<evidence type="ECO:0000256" key="1">
    <source>
        <dbReference type="SAM" id="MobiDB-lite"/>
    </source>
</evidence>
<accession>A0AA38XAC9</accession>
<keyword evidence="2" id="KW-0472">Membrane</keyword>
<feature type="transmembrane region" description="Helical" evidence="2">
    <location>
        <begin position="136"/>
        <end position="156"/>
    </location>
</feature>
<keyword evidence="2" id="KW-0812">Transmembrane</keyword>
<keyword evidence="2" id="KW-1133">Transmembrane helix</keyword>
<reference evidence="3" key="1">
    <citation type="submission" date="2022-10" db="EMBL/GenBank/DDBJ databases">
        <title>Culturing micro-colonial fungi from biological soil crusts in the Mojave desert and describing Neophaeococcomyces mojavensis, and introducing the new genera and species Taxawa tesnikishii.</title>
        <authorList>
            <person name="Kurbessoian T."/>
            <person name="Stajich J.E."/>
        </authorList>
    </citation>
    <scope>NUCLEOTIDE SEQUENCE</scope>
    <source>
        <strain evidence="3">TK_41</strain>
    </source>
</reference>
<dbReference type="AlphaFoldDB" id="A0AA38XAC9"/>
<evidence type="ECO:0000313" key="4">
    <source>
        <dbReference type="Proteomes" id="UP001172673"/>
    </source>
</evidence>
<keyword evidence="4" id="KW-1185">Reference proteome</keyword>
<evidence type="ECO:0000313" key="3">
    <source>
        <dbReference type="EMBL" id="KAJ9609681.1"/>
    </source>
</evidence>
<comment type="caution">
    <text evidence="3">The sequence shown here is derived from an EMBL/GenBank/DDBJ whole genome shotgun (WGS) entry which is preliminary data.</text>
</comment>
<feature type="region of interest" description="Disordered" evidence="1">
    <location>
        <begin position="439"/>
        <end position="476"/>
    </location>
</feature>
<proteinExistence type="predicted"/>
<feature type="transmembrane region" description="Helical" evidence="2">
    <location>
        <begin position="233"/>
        <end position="252"/>
    </location>
</feature>
<dbReference type="EMBL" id="JAPDRK010000008">
    <property type="protein sequence ID" value="KAJ9609681.1"/>
    <property type="molecule type" value="Genomic_DNA"/>
</dbReference>
<name>A0AA38XAC9_9EURO</name>
<organism evidence="3 4">
    <name type="scientific">Cladophialophora chaetospira</name>
    <dbReference type="NCBI Taxonomy" id="386627"/>
    <lineage>
        <taxon>Eukaryota</taxon>
        <taxon>Fungi</taxon>
        <taxon>Dikarya</taxon>
        <taxon>Ascomycota</taxon>
        <taxon>Pezizomycotina</taxon>
        <taxon>Eurotiomycetes</taxon>
        <taxon>Chaetothyriomycetidae</taxon>
        <taxon>Chaetothyriales</taxon>
        <taxon>Herpotrichiellaceae</taxon>
        <taxon>Cladophialophora</taxon>
    </lineage>
</organism>
<feature type="transmembrane region" description="Helical" evidence="2">
    <location>
        <begin position="112"/>
        <end position="130"/>
    </location>
</feature>
<evidence type="ECO:0000256" key="2">
    <source>
        <dbReference type="SAM" id="Phobius"/>
    </source>
</evidence>
<feature type="compositionally biased region" description="Polar residues" evidence="1">
    <location>
        <begin position="440"/>
        <end position="449"/>
    </location>
</feature>
<sequence length="476" mass="53996">MLSFRRLKYWAPFSLDALGIVTLLGAEEMKNSIGRLVRSTWLEYMPLLGAYMIAGDRFRDTIGNFEAYIISSGVKPQGLAPWFTHFLQYQEFEAVSSYIEAEIAREEPRRRLHLSSVALSITSCGFLLALTVKMFDWWGCANAIAIIASVFVRSILVNANRTAIDDAITNLLGCYGRCEHGDYDFGELDQRSRLLIGFEDGKLVTFDCPTLLLYFPSPFIAKLPIRRNQTYKFVRAIGWLAFVIHVVSIGMADLVTQIYTVALLVVPSVLTAYKFGCEDSEVKVSKYLRLGRQDAPAESHCGGCEEINASQFAESYSCMVTSRLRLVIRQWPLAYELRQSDMSENGGWIAEAPSRYQDRTQSRQDLFAWLQLSTDEEESMDKWDLLPHIREAGEANTAWWERYKHKKRAVGQAVAKFGRQTADQKNAIIRFNCSRRRTDTGNFIPQSQKDWADEDSPQKASGRRTAVSRESIGPSV</sequence>
<dbReference type="Proteomes" id="UP001172673">
    <property type="component" value="Unassembled WGS sequence"/>
</dbReference>